<dbReference type="EMBL" id="AMYB01000006">
    <property type="protein sequence ID" value="OAD01305.1"/>
    <property type="molecule type" value="Genomic_DNA"/>
</dbReference>
<dbReference type="Proteomes" id="UP000077051">
    <property type="component" value="Unassembled WGS sequence"/>
</dbReference>
<feature type="compositionally biased region" description="Basic and acidic residues" evidence="1">
    <location>
        <begin position="89"/>
        <end position="99"/>
    </location>
</feature>
<sequence>MAPLAYSCIVIMLSIAALRKRLQDPEQKSCSTEGDAARPDTIIALPQHAAVKAAQPQTARPEPPQRIALSQAHQEQQAPDLTDEEVIEETTRRGWHSDDIGLGQSRQAWLDYARHGNPAFIRRRPDWSLWVVELYIRNNHPDDDINPDFIEDLEDVDQD</sequence>
<feature type="region of interest" description="Disordered" evidence="1">
    <location>
        <begin position="49"/>
        <end position="100"/>
    </location>
</feature>
<organism evidence="2 3">
    <name type="scientific">Mucor lusitanicus CBS 277.49</name>
    <dbReference type="NCBI Taxonomy" id="747725"/>
    <lineage>
        <taxon>Eukaryota</taxon>
        <taxon>Fungi</taxon>
        <taxon>Fungi incertae sedis</taxon>
        <taxon>Mucoromycota</taxon>
        <taxon>Mucoromycotina</taxon>
        <taxon>Mucoromycetes</taxon>
        <taxon>Mucorales</taxon>
        <taxon>Mucorineae</taxon>
        <taxon>Mucoraceae</taxon>
        <taxon>Mucor</taxon>
    </lineage>
</organism>
<evidence type="ECO:0000313" key="2">
    <source>
        <dbReference type="EMBL" id="OAD01305.1"/>
    </source>
</evidence>
<gene>
    <name evidence="2" type="ORF">MUCCIDRAFT_85556</name>
</gene>
<dbReference type="VEuPathDB" id="FungiDB:MUCCIDRAFT_85556"/>
<evidence type="ECO:0000256" key="1">
    <source>
        <dbReference type="SAM" id="MobiDB-lite"/>
    </source>
</evidence>
<dbReference type="AlphaFoldDB" id="A0A168JKC4"/>
<name>A0A168JKC4_MUCCL</name>
<proteinExistence type="predicted"/>
<comment type="caution">
    <text evidence="2">The sequence shown here is derived from an EMBL/GenBank/DDBJ whole genome shotgun (WGS) entry which is preliminary data.</text>
</comment>
<reference evidence="2 3" key="1">
    <citation type="submission" date="2015-06" db="EMBL/GenBank/DDBJ databases">
        <title>Expansion of signal transduction pathways in fungi by whole-genome duplication.</title>
        <authorList>
            <consortium name="DOE Joint Genome Institute"/>
            <person name="Corrochano L.M."/>
            <person name="Kuo A."/>
            <person name="Marcet-Houben M."/>
            <person name="Polaino S."/>
            <person name="Salamov A."/>
            <person name="Villalobos J.M."/>
            <person name="Alvarez M.I."/>
            <person name="Avalos J."/>
            <person name="Benito E.P."/>
            <person name="Benoit I."/>
            <person name="Burger G."/>
            <person name="Camino L.P."/>
            <person name="Canovas D."/>
            <person name="Cerda-Olmedo E."/>
            <person name="Cheng J.-F."/>
            <person name="Dominguez A."/>
            <person name="Elias M."/>
            <person name="Eslava A.P."/>
            <person name="Glaser F."/>
            <person name="Grimwood J."/>
            <person name="Gutierrez G."/>
            <person name="Heitman J."/>
            <person name="Henrissat B."/>
            <person name="Iturriaga E.A."/>
            <person name="Lang B.F."/>
            <person name="Lavin J.L."/>
            <person name="Lee S."/>
            <person name="Li W."/>
            <person name="Lindquist E."/>
            <person name="Lopez-Garcia S."/>
            <person name="Luque E.M."/>
            <person name="Marcos A.T."/>
            <person name="Martin J."/>
            <person name="Mccluskey K."/>
            <person name="Medina H.R."/>
            <person name="Miralles-Duran A."/>
            <person name="Miyazaki A."/>
            <person name="Munoz-Torres E."/>
            <person name="Oguiza J.A."/>
            <person name="Ohm R."/>
            <person name="Olmedo M."/>
            <person name="Orejas M."/>
            <person name="Ortiz-Castellanos L."/>
            <person name="Pisabarro A.G."/>
            <person name="Rodriguez-Romero J."/>
            <person name="Ruiz-Herrera J."/>
            <person name="Ruiz-Vazquez R."/>
            <person name="Sanz C."/>
            <person name="Schackwitz W."/>
            <person name="Schmutz J."/>
            <person name="Shahriari M."/>
            <person name="Shelest E."/>
            <person name="Silva-Franco F."/>
            <person name="Soanes D."/>
            <person name="Syed K."/>
            <person name="Tagua V.G."/>
            <person name="Talbot N.J."/>
            <person name="Thon M."/>
            <person name="De Vries R.P."/>
            <person name="Wiebenga A."/>
            <person name="Yadav J.S."/>
            <person name="Braun E.L."/>
            <person name="Baker S."/>
            <person name="Garre V."/>
            <person name="Horwitz B."/>
            <person name="Torres-Martinez S."/>
            <person name="Idnurm A."/>
            <person name="Herrera-Estrella A."/>
            <person name="Gabaldon T."/>
            <person name="Grigoriev I.V."/>
        </authorList>
    </citation>
    <scope>NUCLEOTIDE SEQUENCE [LARGE SCALE GENOMIC DNA]</scope>
    <source>
        <strain evidence="2 3">CBS 277.49</strain>
    </source>
</reference>
<protein>
    <submittedName>
        <fullName evidence="2">Uncharacterized protein</fullName>
    </submittedName>
</protein>
<accession>A0A168JKC4</accession>
<keyword evidence="3" id="KW-1185">Reference proteome</keyword>
<evidence type="ECO:0000313" key="3">
    <source>
        <dbReference type="Proteomes" id="UP000077051"/>
    </source>
</evidence>